<evidence type="ECO:0000256" key="8">
    <source>
        <dbReference type="ARBA" id="ARBA00023136"/>
    </source>
</evidence>
<dbReference type="PANTHER" id="PTHR38762">
    <property type="entry name" value="CRYPTIC OUTER MEMBRANE PORIN BGLH-RELATED"/>
    <property type="match status" value="1"/>
</dbReference>
<dbReference type="EMBL" id="SNZP01000004">
    <property type="protein sequence ID" value="TDR80624.1"/>
    <property type="molecule type" value="Genomic_DNA"/>
</dbReference>
<reference evidence="11 12" key="1">
    <citation type="submission" date="2019-03" db="EMBL/GenBank/DDBJ databases">
        <title>Genomic Encyclopedia of Type Strains, Phase III (KMG-III): the genomes of soil and plant-associated and newly described type strains.</title>
        <authorList>
            <person name="Whitman W."/>
        </authorList>
    </citation>
    <scope>NUCLEOTIDE SEQUENCE [LARGE SCALE GENOMIC DNA]</scope>
    <source>
        <strain evidence="11 12">CECT 8976</strain>
    </source>
</reference>
<feature type="signal peptide" evidence="10">
    <location>
        <begin position="1"/>
        <end position="23"/>
    </location>
</feature>
<dbReference type="Proteomes" id="UP000295611">
    <property type="component" value="Unassembled WGS sequence"/>
</dbReference>
<dbReference type="InterPro" id="IPR036998">
    <property type="entry name" value="Porin_LamB_sf"/>
</dbReference>
<evidence type="ECO:0000256" key="4">
    <source>
        <dbReference type="ARBA" id="ARBA00022452"/>
    </source>
</evidence>
<organism evidence="11 12">
    <name type="scientific">Paludibacterium purpuratum</name>
    <dbReference type="NCBI Taxonomy" id="1144873"/>
    <lineage>
        <taxon>Bacteria</taxon>
        <taxon>Pseudomonadati</taxon>
        <taxon>Pseudomonadota</taxon>
        <taxon>Betaproteobacteria</taxon>
        <taxon>Neisseriales</taxon>
        <taxon>Chromobacteriaceae</taxon>
        <taxon>Paludibacterium</taxon>
    </lineage>
</organism>
<evidence type="ECO:0000256" key="10">
    <source>
        <dbReference type="SAM" id="SignalP"/>
    </source>
</evidence>
<dbReference type="OrthoDB" id="106611at2"/>
<evidence type="ECO:0000256" key="9">
    <source>
        <dbReference type="ARBA" id="ARBA00023237"/>
    </source>
</evidence>
<evidence type="ECO:0000313" key="11">
    <source>
        <dbReference type="EMBL" id="TDR80624.1"/>
    </source>
</evidence>
<protein>
    <submittedName>
        <fullName evidence="11">Maltoporin</fullName>
    </submittedName>
</protein>
<dbReference type="Pfam" id="PF02264">
    <property type="entry name" value="LamB"/>
    <property type="match status" value="1"/>
</dbReference>
<keyword evidence="9" id="KW-0998">Cell outer membrane</keyword>
<evidence type="ECO:0000256" key="2">
    <source>
        <dbReference type="ARBA" id="ARBA00007055"/>
    </source>
</evidence>
<evidence type="ECO:0000256" key="1">
    <source>
        <dbReference type="ARBA" id="ARBA00004571"/>
    </source>
</evidence>
<keyword evidence="8" id="KW-0472">Membrane</keyword>
<dbReference type="GO" id="GO:0015144">
    <property type="term" value="F:carbohydrate transmembrane transporter activity"/>
    <property type="evidence" value="ECO:0007669"/>
    <property type="project" value="TreeGrafter"/>
</dbReference>
<keyword evidence="5" id="KW-0812">Transmembrane</keyword>
<name>A0A4R7B792_9NEIS</name>
<keyword evidence="3" id="KW-0813">Transport</keyword>
<comment type="subcellular location">
    <subcellularLocation>
        <location evidence="1">Cell outer membrane</location>
        <topology evidence="1">Multi-pass membrane protein</topology>
    </subcellularLocation>
</comment>
<dbReference type="AlphaFoldDB" id="A0A4R7B792"/>
<keyword evidence="7" id="KW-0626">Porin</keyword>
<gene>
    <name evidence="11" type="ORF">DFP86_104123</name>
</gene>
<dbReference type="GO" id="GO:0015774">
    <property type="term" value="P:polysaccharide transport"/>
    <property type="evidence" value="ECO:0007669"/>
    <property type="project" value="TreeGrafter"/>
</dbReference>
<dbReference type="GO" id="GO:0006811">
    <property type="term" value="P:monoatomic ion transport"/>
    <property type="evidence" value="ECO:0007669"/>
    <property type="project" value="UniProtKB-KW"/>
</dbReference>
<keyword evidence="10" id="KW-0732">Signal</keyword>
<proteinExistence type="inferred from homology"/>
<dbReference type="RefSeq" id="WP_133679160.1">
    <property type="nucleotide sequence ID" value="NZ_SNZP01000004.1"/>
</dbReference>
<keyword evidence="6" id="KW-0406">Ion transport</keyword>
<keyword evidence="4" id="KW-1134">Transmembrane beta strand</keyword>
<evidence type="ECO:0000313" key="12">
    <source>
        <dbReference type="Proteomes" id="UP000295611"/>
    </source>
</evidence>
<keyword evidence="12" id="KW-1185">Reference proteome</keyword>
<evidence type="ECO:0000256" key="5">
    <source>
        <dbReference type="ARBA" id="ARBA00022692"/>
    </source>
</evidence>
<dbReference type="InterPro" id="IPR050286">
    <property type="entry name" value="G_neg_Bact_CarbUptk_Porin"/>
</dbReference>
<dbReference type="GO" id="GO:0015288">
    <property type="term" value="F:porin activity"/>
    <property type="evidence" value="ECO:0007669"/>
    <property type="project" value="UniProtKB-KW"/>
</dbReference>
<accession>A0A4R7B792</accession>
<dbReference type="GO" id="GO:0046930">
    <property type="term" value="C:pore complex"/>
    <property type="evidence" value="ECO:0007669"/>
    <property type="project" value="UniProtKB-KW"/>
</dbReference>
<dbReference type="GO" id="GO:0009279">
    <property type="term" value="C:cell outer membrane"/>
    <property type="evidence" value="ECO:0007669"/>
    <property type="project" value="UniProtKB-SubCell"/>
</dbReference>
<comment type="similarity">
    <text evidence="2">Belongs to the porin LamB (TC 1.B.3) family.</text>
</comment>
<comment type="caution">
    <text evidence="11">The sequence shown here is derived from an EMBL/GenBank/DDBJ whole genome shotgun (WGS) entry which is preliminary data.</text>
</comment>
<sequence length="423" mass="45383">MIKRSLAHGAAMILLAAALPTFAAELPATESSAAPTLTPTQLASLAKQVTDSLGLQFDGYLRSGFYDGSGSNHKQQYQLGGDLQHYRLGNEGDTYLEFGVGKQWDAGDGVKWGVYAMPSWYNGTQSTKQLYGTLSGLPFAPQATLWAGQRYHRIQDIHIVDNWLMQDGDNYGAGIDNLAVGAASLNLALYSSGSYDNNNTTIDNARRFNFQLTRIPVNSGGTLSLTGALVHGDFAIGKSGGALGLLHSQKDFLHSGLNNSLFLQASTGHAALTGEFYNLDNNGAAQEGARQQRIAEVLNWQVGRFGGQALASYQRVAPDIAAAWRDSSVGGRVSYGLSQHVKLLAEAGLTARAIDNQPTQHLNKVTLAVALSPDTAFWTRPEIRLYASRFNWNDAAASANAGTFGADGQTHANTVGIQLETWW</sequence>
<evidence type="ECO:0000256" key="3">
    <source>
        <dbReference type="ARBA" id="ARBA00022448"/>
    </source>
</evidence>
<evidence type="ECO:0000256" key="7">
    <source>
        <dbReference type="ARBA" id="ARBA00023114"/>
    </source>
</evidence>
<feature type="chain" id="PRO_5020575168" evidence="10">
    <location>
        <begin position="24"/>
        <end position="423"/>
    </location>
</feature>
<dbReference type="Gene3D" id="2.40.170.10">
    <property type="entry name" value="Porin, LamB type"/>
    <property type="match status" value="1"/>
</dbReference>
<dbReference type="PANTHER" id="PTHR38762:SF1">
    <property type="entry name" value="CRYPTIC OUTER MEMBRANE PORIN BGLH-RELATED"/>
    <property type="match status" value="1"/>
</dbReference>
<dbReference type="SUPFAM" id="SSF56935">
    <property type="entry name" value="Porins"/>
    <property type="match status" value="1"/>
</dbReference>
<dbReference type="InterPro" id="IPR003192">
    <property type="entry name" value="Porin_LamB"/>
</dbReference>
<evidence type="ECO:0000256" key="6">
    <source>
        <dbReference type="ARBA" id="ARBA00023065"/>
    </source>
</evidence>